<feature type="chain" id="PRO_5028804336" description="Peptidase inhibitor family I36" evidence="1">
    <location>
        <begin position="29"/>
        <end position="137"/>
    </location>
</feature>
<organism evidence="2 3">
    <name type="scientific">Streptomyces aurantiacus</name>
    <dbReference type="NCBI Taxonomy" id="47760"/>
    <lineage>
        <taxon>Bacteria</taxon>
        <taxon>Bacillati</taxon>
        <taxon>Actinomycetota</taxon>
        <taxon>Actinomycetes</taxon>
        <taxon>Kitasatosporales</taxon>
        <taxon>Streptomycetaceae</taxon>
        <taxon>Streptomyces</taxon>
        <taxon>Streptomyces aurantiacus group</taxon>
    </lineage>
</organism>
<dbReference type="Pfam" id="PF03995">
    <property type="entry name" value="Inhibitor_I36"/>
    <property type="match status" value="1"/>
</dbReference>
<evidence type="ECO:0008006" key="4">
    <source>
        <dbReference type="Google" id="ProtNLM"/>
    </source>
</evidence>
<evidence type="ECO:0000256" key="1">
    <source>
        <dbReference type="SAM" id="SignalP"/>
    </source>
</evidence>
<dbReference type="Proteomes" id="UP000516444">
    <property type="component" value="Chromosome"/>
</dbReference>
<keyword evidence="1" id="KW-0732">Signal</keyword>
<evidence type="ECO:0000313" key="3">
    <source>
        <dbReference type="Proteomes" id="UP000516444"/>
    </source>
</evidence>
<dbReference type="KEGG" id="sgm:GCM10017557_10470"/>
<keyword evidence="3" id="KW-1185">Reference proteome</keyword>
<sequence>MRSRTLSVAFGTAIMMGGAIFGAAPAQAAGCPADSLCLYNDTDYEGIEYDFRSRLGCITLNAVLNGQANDRASSLYNNTGLVQRLYQDYEEGGKYIKISPGQAYADLRSIGIWNADHSYAGVNTFNDRISSFCGSNS</sequence>
<dbReference type="OrthoDB" id="4281314at2"/>
<protein>
    <recommendedName>
        <fullName evidence="4">Peptidase inhibitor family I36</fullName>
    </recommendedName>
</protein>
<proteinExistence type="predicted"/>
<gene>
    <name evidence="2" type="ORF">GCM10017557_10470</name>
</gene>
<accession>A0A7G1NSI3</accession>
<dbReference type="Gene3D" id="2.60.20.10">
    <property type="entry name" value="Crystallins"/>
    <property type="match status" value="1"/>
</dbReference>
<reference evidence="2 3" key="1">
    <citation type="journal article" date="2014" name="Int. J. Syst. Evol. Microbiol.">
        <title>Complete genome sequence of Corynebacterium casei LMG S-19264T (=DSM 44701T), isolated from a smear-ripened cheese.</title>
        <authorList>
            <consortium name="US DOE Joint Genome Institute (JGI-PGF)"/>
            <person name="Walter F."/>
            <person name="Albersmeier A."/>
            <person name="Kalinowski J."/>
            <person name="Ruckert C."/>
        </authorList>
    </citation>
    <scope>NUCLEOTIDE SEQUENCE [LARGE SCALE GENOMIC DNA]</scope>
    <source>
        <strain evidence="2 3">JCM 4677</strain>
    </source>
</reference>
<dbReference type="RefSeq" id="WP_079103749.1">
    <property type="nucleotide sequence ID" value="NZ_AP023440.1"/>
</dbReference>
<evidence type="ECO:0000313" key="2">
    <source>
        <dbReference type="EMBL" id="BCL26188.1"/>
    </source>
</evidence>
<dbReference type="EMBL" id="AP023440">
    <property type="protein sequence ID" value="BCL26188.1"/>
    <property type="molecule type" value="Genomic_DNA"/>
</dbReference>
<dbReference type="AlphaFoldDB" id="A0A7G1NSI3"/>
<feature type="signal peptide" evidence="1">
    <location>
        <begin position="1"/>
        <end position="28"/>
    </location>
</feature>
<name>A0A7G1NSI3_9ACTN</name>